<dbReference type="Proteomes" id="UP000000775">
    <property type="component" value="Chromosome"/>
</dbReference>
<reference evidence="1 2" key="1">
    <citation type="journal article" date="2006" name="PLoS Genet.">
        <title>Who ate whom? Adaptive Helicobacter genomic changes that accompanied a host jump from early humans to large felines.</title>
        <authorList>
            <person name="Eppinger M."/>
            <person name="Baar C."/>
            <person name="Linz B."/>
            <person name="Raddatz G."/>
            <person name="Lanz C."/>
            <person name="Keller H."/>
            <person name="Morelli G."/>
            <person name="Gressmann H."/>
            <person name="Achtman M."/>
            <person name="Schuster S.C."/>
        </authorList>
    </citation>
    <scope>NUCLEOTIDE SEQUENCE [LARGE SCALE GENOMIC DNA]</scope>
    <source>
        <strain evidence="1 2">Sheeba</strain>
    </source>
</reference>
<dbReference type="AlphaFoldDB" id="Q17V71"/>
<keyword evidence="2" id="KW-1185">Reference proteome</keyword>
<gene>
    <name evidence="1" type="ordered locus">Hac_1759</name>
</gene>
<evidence type="ECO:0000313" key="1">
    <source>
        <dbReference type="EMBL" id="CAK00455.1"/>
    </source>
</evidence>
<proteinExistence type="predicted"/>
<sequence>MNNIETKYIEEYTDKASLMGLKIRTIESLLPKGSSSQTASLLKVQTLTFHRAKIEGGVTTSISHAIKNSFMRGH</sequence>
<dbReference type="HOGENOM" id="CLU_2682715_0_0_7"/>
<dbReference type="KEGG" id="hac:Hac_1759"/>
<accession>Q17V71</accession>
<dbReference type="EMBL" id="AM260522">
    <property type="protein sequence ID" value="CAK00455.1"/>
    <property type="molecule type" value="Genomic_DNA"/>
</dbReference>
<dbReference type="STRING" id="382638.Hac_1759"/>
<name>Q17V71_HELAH</name>
<evidence type="ECO:0000313" key="2">
    <source>
        <dbReference type="Proteomes" id="UP000000775"/>
    </source>
</evidence>
<protein>
    <submittedName>
        <fullName evidence="1">Uncharacterized protein</fullName>
    </submittedName>
</protein>
<organism evidence="1 2">
    <name type="scientific">Helicobacter acinonychis (strain Sheeba)</name>
    <dbReference type="NCBI Taxonomy" id="382638"/>
    <lineage>
        <taxon>Bacteria</taxon>
        <taxon>Pseudomonadati</taxon>
        <taxon>Campylobacterota</taxon>
        <taxon>Epsilonproteobacteria</taxon>
        <taxon>Campylobacterales</taxon>
        <taxon>Helicobacteraceae</taxon>
        <taxon>Helicobacter</taxon>
    </lineage>
</organism>